<sequence>MGLPSALPGPFRASWVTPWGPRTLGPGKGWPMGSYGPEGHRGDRWDRLYRWARWLGPLYTAVRAVREWV</sequence>
<comment type="caution">
    <text evidence="1">The sequence shown here is derived from an EMBL/GenBank/DDBJ whole genome shotgun (WGS) entry which is preliminary data.</text>
</comment>
<name>A0ABN1AC10_9ACTN</name>
<proteinExistence type="predicted"/>
<reference evidence="1 2" key="1">
    <citation type="journal article" date="2019" name="Int. J. Syst. Evol. Microbiol.">
        <title>The Global Catalogue of Microorganisms (GCM) 10K type strain sequencing project: providing services to taxonomists for standard genome sequencing and annotation.</title>
        <authorList>
            <consortium name="The Broad Institute Genomics Platform"/>
            <consortium name="The Broad Institute Genome Sequencing Center for Infectious Disease"/>
            <person name="Wu L."/>
            <person name="Ma J."/>
        </authorList>
    </citation>
    <scope>NUCLEOTIDE SEQUENCE [LARGE SCALE GENOMIC DNA]</scope>
    <source>
        <strain evidence="1 2">JCM 10649</strain>
    </source>
</reference>
<protein>
    <submittedName>
        <fullName evidence="1">Uncharacterized protein</fullName>
    </submittedName>
</protein>
<accession>A0ABN1AC10</accession>
<dbReference type="EMBL" id="BAAAHB010000042">
    <property type="protein sequence ID" value="GAA0472711.1"/>
    <property type="molecule type" value="Genomic_DNA"/>
</dbReference>
<organism evidence="1 2">
    <name type="scientific">Streptomyces stramineus</name>
    <dbReference type="NCBI Taxonomy" id="173861"/>
    <lineage>
        <taxon>Bacteria</taxon>
        <taxon>Bacillati</taxon>
        <taxon>Actinomycetota</taxon>
        <taxon>Actinomycetes</taxon>
        <taxon>Kitasatosporales</taxon>
        <taxon>Streptomycetaceae</taxon>
        <taxon>Streptomyces</taxon>
    </lineage>
</organism>
<gene>
    <name evidence="1" type="ORF">GCM10009544_38410</name>
</gene>
<evidence type="ECO:0000313" key="2">
    <source>
        <dbReference type="Proteomes" id="UP001499895"/>
    </source>
</evidence>
<keyword evidence="2" id="KW-1185">Reference proteome</keyword>
<evidence type="ECO:0000313" key="1">
    <source>
        <dbReference type="EMBL" id="GAA0472711.1"/>
    </source>
</evidence>
<dbReference type="Proteomes" id="UP001499895">
    <property type="component" value="Unassembled WGS sequence"/>
</dbReference>